<accession>A0ABS4IPY6</accession>
<proteinExistence type="predicted"/>
<comment type="caution">
    <text evidence="1">The sequence shown here is derived from an EMBL/GenBank/DDBJ whole genome shotgun (WGS) entry which is preliminary data.</text>
</comment>
<keyword evidence="2" id="KW-1185">Reference proteome</keyword>
<evidence type="ECO:0000313" key="1">
    <source>
        <dbReference type="EMBL" id="MBP1989578.1"/>
    </source>
</evidence>
<protein>
    <submittedName>
        <fullName evidence="1">Uncharacterized protein</fullName>
    </submittedName>
</protein>
<dbReference type="EMBL" id="JAGGLB010000003">
    <property type="protein sequence ID" value="MBP1989578.1"/>
    <property type="molecule type" value="Genomic_DNA"/>
</dbReference>
<evidence type="ECO:0000313" key="2">
    <source>
        <dbReference type="Proteomes" id="UP001519287"/>
    </source>
</evidence>
<name>A0ABS4IPY6_9BACL</name>
<dbReference type="Proteomes" id="UP001519287">
    <property type="component" value="Unassembled WGS sequence"/>
</dbReference>
<organism evidence="1 2">
    <name type="scientific">Paenibacillus eucommiae</name>
    <dbReference type="NCBI Taxonomy" id="1355755"/>
    <lineage>
        <taxon>Bacteria</taxon>
        <taxon>Bacillati</taxon>
        <taxon>Bacillota</taxon>
        <taxon>Bacilli</taxon>
        <taxon>Bacillales</taxon>
        <taxon>Paenibacillaceae</taxon>
        <taxon>Paenibacillus</taxon>
    </lineage>
</organism>
<gene>
    <name evidence="1" type="ORF">J2Z66_001176</name>
</gene>
<reference evidence="1 2" key="1">
    <citation type="submission" date="2021-03" db="EMBL/GenBank/DDBJ databases">
        <title>Genomic Encyclopedia of Type Strains, Phase IV (KMG-IV): sequencing the most valuable type-strain genomes for metagenomic binning, comparative biology and taxonomic classification.</title>
        <authorList>
            <person name="Goeker M."/>
        </authorList>
    </citation>
    <scope>NUCLEOTIDE SEQUENCE [LARGE SCALE GENOMIC DNA]</scope>
    <source>
        <strain evidence="1 2">DSM 26048</strain>
    </source>
</reference>
<sequence length="212" mass="24210">MFDCVPWGGKGGNPAPRRFAAEYAELSDSIIGAFPYSEGIYEDMNKVIWSQLMWYGEVEIEQIVQEYCRYYFGAGTARQAERFIYRLEDLILGGENGETAGRLVLQADEISGQMEDWARQGWRWKLLDARCRIQASIDLLFREGENTECMEHFRNAYEMVQNELNLHREGVSLQPWIYAPSDTALNIFLGLADVVNLTLDQQTNAGAASEKE</sequence>